<reference evidence="2 3" key="1">
    <citation type="submission" date="2020-08" db="EMBL/GenBank/DDBJ databases">
        <title>Sequencing the genomes of 1000 actinobacteria strains.</title>
        <authorList>
            <person name="Klenk H.-P."/>
        </authorList>
    </citation>
    <scope>NUCLEOTIDE SEQUENCE [LARGE SCALE GENOMIC DNA]</scope>
    <source>
        <strain evidence="2 3">DSM 102030</strain>
    </source>
</reference>
<evidence type="ECO:0000256" key="1">
    <source>
        <dbReference type="SAM" id="Phobius"/>
    </source>
</evidence>
<dbReference type="PIRSF" id="PIRSF003203">
    <property type="entry name" value="AzlD"/>
    <property type="match status" value="1"/>
</dbReference>
<keyword evidence="1" id="KW-0812">Transmembrane</keyword>
<dbReference type="InterPro" id="IPR008407">
    <property type="entry name" value="Brnchd-chn_aa_trnsp_AzlD"/>
</dbReference>
<name>A0A7W7RHF5_9ACTN</name>
<keyword evidence="1" id="KW-1133">Transmembrane helix</keyword>
<feature type="transmembrane region" description="Helical" evidence="1">
    <location>
        <begin position="6"/>
        <end position="25"/>
    </location>
</feature>
<dbReference type="RefSeq" id="WP_184578206.1">
    <property type="nucleotide sequence ID" value="NZ_JACHJT010000001.1"/>
</dbReference>
<keyword evidence="3" id="KW-1185">Reference proteome</keyword>
<feature type="transmembrane region" description="Helical" evidence="1">
    <location>
        <begin position="68"/>
        <end position="85"/>
    </location>
</feature>
<feature type="transmembrane region" description="Helical" evidence="1">
    <location>
        <begin position="37"/>
        <end position="56"/>
    </location>
</feature>
<proteinExistence type="predicted"/>
<dbReference type="Pfam" id="PF05437">
    <property type="entry name" value="AzlD"/>
    <property type="match status" value="1"/>
</dbReference>
<protein>
    <submittedName>
        <fullName evidence="2">Branched-subunit amino acid transport protein AzlD</fullName>
    </submittedName>
</protein>
<organism evidence="2 3">
    <name type="scientific">Lipingzhangella halophila</name>
    <dbReference type="NCBI Taxonomy" id="1783352"/>
    <lineage>
        <taxon>Bacteria</taxon>
        <taxon>Bacillati</taxon>
        <taxon>Actinomycetota</taxon>
        <taxon>Actinomycetes</taxon>
        <taxon>Streptosporangiales</taxon>
        <taxon>Nocardiopsidaceae</taxon>
        <taxon>Lipingzhangella</taxon>
    </lineage>
</organism>
<sequence length="110" mass="11572">MPDTGYLIAALLTAVAVTWALRALPFAAIAPLRSSPLAAYLATAMPIGVMAILAIYTLRTFSPHVPEQAWPSVLALACTVGLHLWRRNVVLSIFGGTAVHVVLASTLAAH</sequence>
<feature type="transmembrane region" description="Helical" evidence="1">
    <location>
        <begin position="90"/>
        <end position="109"/>
    </location>
</feature>
<keyword evidence="1" id="KW-0472">Membrane</keyword>
<accession>A0A7W7RHF5</accession>
<comment type="caution">
    <text evidence="2">The sequence shown here is derived from an EMBL/GenBank/DDBJ whole genome shotgun (WGS) entry which is preliminary data.</text>
</comment>
<gene>
    <name evidence="2" type="ORF">F4561_002493</name>
</gene>
<dbReference type="AlphaFoldDB" id="A0A7W7RHF5"/>
<dbReference type="Proteomes" id="UP000523007">
    <property type="component" value="Unassembled WGS sequence"/>
</dbReference>
<evidence type="ECO:0000313" key="3">
    <source>
        <dbReference type="Proteomes" id="UP000523007"/>
    </source>
</evidence>
<evidence type="ECO:0000313" key="2">
    <source>
        <dbReference type="EMBL" id="MBB4931673.1"/>
    </source>
</evidence>
<dbReference type="EMBL" id="JACHJT010000001">
    <property type="protein sequence ID" value="MBB4931673.1"/>
    <property type="molecule type" value="Genomic_DNA"/>
</dbReference>